<feature type="transmembrane region" description="Helical" evidence="10">
    <location>
        <begin position="86"/>
        <end position="107"/>
    </location>
</feature>
<feature type="transmembrane region" description="Helical" evidence="10">
    <location>
        <begin position="113"/>
        <end position="133"/>
    </location>
</feature>
<feature type="transmembrane region" description="Helical" evidence="10">
    <location>
        <begin position="294"/>
        <end position="313"/>
    </location>
</feature>
<dbReference type="GO" id="GO:0016020">
    <property type="term" value="C:membrane"/>
    <property type="evidence" value="ECO:0007669"/>
    <property type="project" value="UniProtKB-SubCell"/>
</dbReference>
<keyword evidence="2" id="KW-0813">Transport</keyword>
<dbReference type="AlphaFoldDB" id="A0A557S6H9"/>
<evidence type="ECO:0000313" key="13">
    <source>
        <dbReference type="Proteomes" id="UP000316649"/>
    </source>
</evidence>
<feature type="transmembrane region" description="Helical" evidence="10">
    <location>
        <begin position="145"/>
        <end position="168"/>
    </location>
</feature>
<keyword evidence="8 10" id="KW-0472">Membrane</keyword>
<dbReference type="InterPro" id="IPR038770">
    <property type="entry name" value="Na+/solute_symporter_sf"/>
</dbReference>
<evidence type="ECO:0000256" key="5">
    <source>
        <dbReference type="ARBA" id="ARBA00022989"/>
    </source>
</evidence>
<keyword evidence="9" id="KW-0739">Sodium transport</keyword>
<feature type="transmembrane region" description="Helical" evidence="10">
    <location>
        <begin position="180"/>
        <end position="200"/>
    </location>
</feature>
<dbReference type="RefSeq" id="WP_144359371.1">
    <property type="nucleotide sequence ID" value="NZ_VMNH01000014.1"/>
</dbReference>
<evidence type="ECO:0000256" key="9">
    <source>
        <dbReference type="ARBA" id="ARBA00023201"/>
    </source>
</evidence>
<gene>
    <name evidence="12" type="ORF">FHP88_12260</name>
</gene>
<comment type="caution">
    <text evidence="12">The sequence shown here is derived from an EMBL/GenBank/DDBJ whole genome shotgun (WGS) entry which is preliminary data.</text>
</comment>
<feature type="transmembrane region" description="Helical" evidence="10">
    <location>
        <begin position="53"/>
        <end position="74"/>
    </location>
</feature>
<dbReference type="Gene3D" id="1.20.1530.20">
    <property type="match status" value="1"/>
</dbReference>
<dbReference type="OrthoDB" id="9781411at2"/>
<dbReference type="GO" id="GO:0015297">
    <property type="term" value="F:antiporter activity"/>
    <property type="evidence" value="ECO:0007669"/>
    <property type="project" value="UniProtKB-KW"/>
</dbReference>
<evidence type="ECO:0000256" key="1">
    <source>
        <dbReference type="ARBA" id="ARBA00004141"/>
    </source>
</evidence>
<dbReference type="PANTHER" id="PTHR43562">
    <property type="entry name" value="NAPA-TYPE SODIUM/HYDROGEN ANTIPORTER"/>
    <property type="match status" value="1"/>
</dbReference>
<reference evidence="12 13" key="1">
    <citation type="submission" date="2019-07" db="EMBL/GenBank/DDBJ databases">
        <title>The pathways for chlorine oxyanion respiration interact through the shared metabolite chlorate.</title>
        <authorList>
            <person name="Barnum T.P."/>
            <person name="Cheng Y."/>
            <person name="Hill K.A."/>
            <person name="Lucas L.N."/>
            <person name="Carlson H.K."/>
            <person name="Coates J.D."/>
        </authorList>
    </citation>
    <scope>NUCLEOTIDE SEQUENCE [LARGE SCALE GENOMIC DNA]</scope>
    <source>
        <strain evidence="12 13">BK-1</strain>
    </source>
</reference>
<organism evidence="12 13">
    <name type="scientific">Sedimenticola selenatireducens</name>
    <dbReference type="NCBI Taxonomy" id="191960"/>
    <lineage>
        <taxon>Bacteria</taxon>
        <taxon>Pseudomonadati</taxon>
        <taxon>Pseudomonadota</taxon>
        <taxon>Gammaproteobacteria</taxon>
        <taxon>Chromatiales</taxon>
        <taxon>Sedimenticolaceae</taxon>
        <taxon>Sedimenticola</taxon>
    </lineage>
</organism>
<evidence type="ECO:0000313" key="12">
    <source>
        <dbReference type="EMBL" id="TVO73014.1"/>
    </source>
</evidence>
<evidence type="ECO:0000256" key="6">
    <source>
        <dbReference type="ARBA" id="ARBA00023053"/>
    </source>
</evidence>
<feature type="transmembrane region" description="Helical" evidence="10">
    <location>
        <begin position="212"/>
        <end position="228"/>
    </location>
</feature>
<evidence type="ECO:0000256" key="4">
    <source>
        <dbReference type="ARBA" id="ARBA00022692"/>
    </source>
</evidence>
<evidence type="ECO:0000256" key="3">
    <source>
        <dbReference type="ARBA" id="ARBA00022449"/>
    </source>
</evidence>
<dbReference type="Pfam" id="PF00999">
    <property type="entry name" value="Na_H_Exchanger"/>
    <property type="match status" value="1"/>
</dbReference>
<feature type="transmembrane region" description="Helical" evidence="10">
    <location>
        <begin position="6"/>
        <end position="22"/>
    </location>
</feature>
<dbReference type="GO" id="GO:0006814">
    <property type="term" value="P:sodium ion transport"/>
    <property type="evidence" value="ECO:0007669"/>
    <property type="project" value="UniProtKB-KW"/>
</dbReference>
<keyword evidence="4 10" id="KW-0812">Transmembrane</keyword>
<dbReference type="InterPro" id="IPR006153">
    <property type="entry name" value="Cation/H_exchanger_TM"/>
</dbReference>
<proteinExistence type="predicted"/>
<sequence length="387" mass="40453">MSPLPDIILILLLGVTVGWIATRVGLPAVIGQVLLGIVIGPPVLGWINPGETLNLLGEIGVVLLLGVAGLHLGLRRLVSAGWPGLWVALLGMAFCLAGGYVLAIVWGSSHEEAVYVGTAMTATSIGISVQVLQQFGLIDHAIGRIVVAAAIVDDVVALYLLALAHGILGEDFAASQLLGSAILAALILTAIFLGCKWFALTVLQRLARKTSAVIWPVSVLLIIVLAWLTAELGYSLVVGGFFAGLGLGEGLSKPQRERLAVQVERMVLLLVPFFFVLIGSRAEWRVLADQGMPLLIAALLVVAIGGKVLGGLLGALGSGGFMRPLMIGVGMVPRGEVALVIAGLGFEQAHISHHMLVALVLMTIGAALVGPLLLTPLLHIHERRIDQ</sequence>
<feature type="transmembrane region" description="Helical" evidence="10">
    <location>
        <begin position="263"/>
        <end position="282"/>
    </location>
</feature>
<comment type="subcellular location">
    <subcellularLocation>
        <location evidence="1">Membrane</location>
        <topology evidence="1">Multi-pass membrane protein</topology>
    </subcellularLocation>
</comment>
<keyword evidence="7" id="KW-0406">Ion transport</keyword>
<evidence type="ECO:0000256" key="10">
    <source>
        <dbReference type="SAM" id="Phobius"/>
    </source>
</evidence>
<keyword evidence="5 10" id="KW-1133">Transmembrane helix</keyword>
<keyword evidence="13" id="KW-1185">Reference proteome</keyword>
<feature type="transmembrane region" description="Helical" evidence="10">
    <location>
        <begin position="352"/>
        <end position="374"/>
    </location>
</feature>
<feature type="domain" description="Cation/H+ exchanger transmembrane" evidence="11">
    <location>
        <begin position="14"/>
        <end position="378"/>
    </location>
</feature>
<keyword evidence="6" id="KW-0915">Sodium</keyword>
<accession>A0A557S6H9</accession>
<feature type="transmembrane region" description="Helical" evidence="10">
    <location>
        <begin position="325"/>
        <end position="346"/>
    </location>
</feature>
<dbReference type="Proteomes" id="UP000316649">
    <property type="component" value="Unassembled WGS sequence"/>
</dbReference>
<evidence type="ECO:0000256" key="8">
    <source>
        <dbReference type="ARBA" id="ARBA00023136"/>
    </source>
</evidence>
<name>A0A557S6H9_9GAMM</name>
<evidence type="ECO:0000259" key="11">
    <source>
        <dbReference type="Pfam" id="PF00999"/>
    </source>
</evidence>
<keyword evidence="3" id="KW-0050">Antiport</keyword>
<evidence type="ECO:0000256" key="7">
    <source>
        <dbReference type="ARBA" id="ARBA00023065"/>
    </source>
</evidence>
<dbReference type="GO" id="GO:1902600">
    <property type="term" value="P:proton transmembrane transport"/>
    <property type="evidence" value="ECO:0007669"/>
    <property type="project" value="InterPro"/>
</dbReference>
<feature type="transmembrane region" description="Helical" evidence="10">
    <location>
        <begin position="234"/>
        <end position="251"/>
    </location>
</feature>
<dbReference type="PANTHER" id="PTHR43562:SF3">
    <property type="entry name" value="SODIUM ION_PROTON EXCHANGER (EUROFUNG)"/>
    <property type="match status" value="1"/>
</dbReference>
<evidence type="ECO:0000256" key="2">
    <source>
        <dbReference type="ARBA" id="ARBA00022448"/>
    </source>
</evidence>
<dbReference type="EMBL" id="VMNH01000014">
    <property type="protein sequence ID" value="TVO73014.1"/>
    <property type="molecule type" value="Genomic_DNA"/>
</dbReference>
<feature type="transmembrane region" description="Helical" evidence="10">
    <location>
        <begin position="29"/>
        <end position="47"/>
    </location>
</feature>
<protein>
    <submittedName>
        <fullName evidence="12">Cation:proton antiporter</fullName>
    </submittedName>
</protein>